<proteinExistence type="predicted"/>
<protein>
    <submittedName>
        <fullName evidence="1">Uncharacterized protein</fullName>
    </submittedName>
</protein>
<evidence type="ECO:0000313" key="2">
    <source>
        <dbReference type="Proteomes" id="UP000075609"/>
    </source>
</evidence>
<sequence length="432" mass="48773">MGFTDKPLSTLLILALTLTGCASNNEQTKRTGIGSDSLNNNIYAKLEQTAYGWQFTQFSTNRNSNMINLKTLEPNWDTKDRECIAGLGMKGQVNYCGWLENEDLFLSSSINTGNAVLSVLAVPLTFGLSATTVTKTVTFDYDEYTKAVKQAFDNMQDRNLLKIIDNTISDWDKEREILLSQHEHAVKSYGHTFKKSIFDASGLADINKYDVDSMVSISPNHLEPKQSVHAVSLSELKSLLSKVKEADLLKAKEKLTTVNVTCYNYSDMERNYDLNVSCPKSAKIDAENKKIGGQALFTIRGIHKNRLFPKHYTLENNDIVLTMELGYINIENRTNDFISIEQVSFYYLNEISSIKNLSIELPPQSKMKTGTELNINRNFNIDWSTLKHESINKNIANSKTMTFGFALKYKRSGVSHSDRAFSTKTYKLSELL</sequence>
<gene>
    <name evidence="1" type="ORF">ATY35_11465</name>
</gene>
<name>A0ABR5W4H2_9VIBR</name>
<dbReference type="EMBL" id="LOBP01000101">
    <property type="protein sequence ID" value="KYN89373.1"/>
    <property type="molecule type" value="Genomic_DNA"/>
</dbReference>
<evidence type="ECO:0000313" key="1">
    <source>
        <dbReference type="EMBL" id="KYN89373.1"/>
    </source>
</evidence>
<accession>A0ABR5W4H2</accession>
<dbReference type="RefSeq" id="WP_061899409.1">
    <property type="nucleotide sequence ID" value="NZ_LOBP01000101.1"/>
</dbReference>
<comment type="caution">
    <text evidence="1">The sequence shown here is derived from an EMBL/GenBank/DDBJ whole genome shotgun (WGS) entry which is preliminary data.</text>
</comment>
<reference evidence="1 2" key="1">
    <citation type="submission" date="2015-12" db="EMBL/GenBank/DDBJ databases">
        <authorList>
            <person name="Tarr C.L."/>
            <person name="Gladney L.M."/>
        </authorList>
    </citation>
    <scope>NUCLEOTIDE SEQUENCE [LARGE SCALE GENOMIC DNA]</scope>
    <source>
        <strain evidence="1 2">1048-83</strain>
    </source>
</reference>
<keyword evidence="2" id="KW-1185">Reference proteome</keyword>
<organism evidence="1 2">
    <name type="scientific">Vibrio cidicii</name>
    <dbReference type="NCBI Taxonomy" id="1763883"/>
    <lineage>
        <taxon>Bacteria</taxon>
        <taxon>Pseudomonadati</taxon>
        <taxon>Pseudomonadota</taxon>
        <taxon>Gammaproteobacteria</taxon>
        <taxon>Vibrionales</taxon>
        <taxon>Vibrionaceae</taxon>
        <taxon>Vibrio</taxon>
    </lineage>
</organism>
<dbReference type="Proteomes" id="UP000075609">
    <property type="component" value="Unassembled WGS sequence"/>
</dbReference>
<dbReference type="PROSITE" id="PS51257">
    <property type="entry name" value="PROKAR_LIPOPROTEIN"/>
    <property type="match status" value="1"/>
</dbReference>